<dbReference type="InterPro" id="IPR052606">
    <property type="entry name" value="DnaJ_domain_protein"/>
</dbReference>
<protein>
    <submittedName>
        <fullName evidence="10">Endoplasmic reticulum domain Erj5</fullName>
    </submittedName>
</protein>
<dbReference type="Proteomes" id="UP000324767">
    <property type="component" value="Unassembled WGS sequence"/>
</dbReference>
<comment type="subcellular location">
    <subcellularLocation>
        <location evidence="5">Endomembrane system</location>
        <topology evidence="5">Single-pass membrane protein</topology>
    </subcellularLocation>
</comment>
<dbReference type="PANTHER" id="PTHR44653">
    <property type="entry name" value="DNAJ HOMOLOG SUBFAMILY C MEMBER 1"/>
    <property type="match status" value="1"/>
</dbReference>
<feature type="region of interest" description="Disordered" evidence="6">
    <location>
        <begin position="81"/>
        <end position="114"/>
    </location>
</feature>
<feature type="region of interest" description="Disordered" evidence="6">
    <location>
        <begin position="223"/>
        <end position="242"/>
    </location>
</feature>
<evidence type="ECO:0000256" key="5">
    <source>
        <dbReference type="ARBA" id="ARBA00037847"/>
    </source>
</evidence>
<dbReference type="Pfam" id="PF00226">
    <property type="entry name" value="DnaJ"/>
    <property type="match status" value="1"/>
</dbReference>
<evidence type="ECO:0000256" key="1">
    <source>
        <dbReference type="ARBA" id="ARBA00022692"/>
    </source>
</evidence>
<gene>
    <name evidence="10" type="ORF">FRX48_00117</name>
</gene>
<dbReference type="InterPro" id="IPR001623">
    <property type="entry name" value="DnaJ_domain"/>
</dbReference>
<dbReference type="PRINTS" id="PR00625">
    <property type="entry name" value="JDOMAIN"/>
</dbReference>
<reference evidence="10 11" key="1">
    <citation type="submission" date="2019-09" db="EMBL/GenBank/DDBJ databases">
        <title>The hologenome of the rock-dwelling lichen Lasallia pustulata.</title>
        <authorList>
            <person name="Greshake Tzovaras B."/>
            <person name="Segers F."/>
            <person name="Bicker A."/>
            <person name="Dal Grande F."/>
            <person name="Otte J."/>
            <person name="Hankeln T."/>
            <person name="Schmitt I."/>
            <person name="Ebersberger I."/>
        </authorList>
    </citation>
    <scope>NUCLEOTIDE SEQUENCE [LARGE SCALE GENOMIC DNA]</scope>
    <source>
        <strain evidence="10">A1-1</strain>
    </source>
</reference>
<dbReference type="SMART" id="SM00271">
    <property type="entry name" value="DnaJ"/>
    <property type="match status" value="1"/>
</dbReference>
<feature type="compositionally biased region" description="Basic residues" evidence="6">
    <location>
        <begin position="396"/>
        <end position="405"/>
    </location>
</feature>
<feature type="region of interest" description="Disordered" evidence="6">
    <location>
        <begin position="247"/>
        <end position="299"/>
    </location>
</feature>
<feature type="compositionally biased region" description="Basic and acidic residues" evidence="6">
    <location>
        <begin position="250"/>
        <end position="264"/>
    </location>
</feature>
<feature type="signal peptide" evidence="8">
    <location>
        <begin position="1"/>
        <end position="20"/>
    </location>
</feature>
<accession>A0A5M8Q116</accession>
<dbReference type="InterPro" id="IPR036869">
    <property type="entry name" value="J_dom_sf"/>
</dbReference>
<evidence type="ECO:0000313" key="11">
    <source>
        <dbReference type="Proteomes" id="UP000324767"/>
    </source>
</evidence>
<feature type="compositionally biased region" description="Acidic residues" evidence="6">
    <location>
        <begin position="364"/>
        <end position="380"/>
    </location>
</feature>
<evidence type="ECO:0000256" key="3">
    <source>
        <dbReference type="ARBA" id="ARBA00022989"/>
    </source>
</evidence>
<dbReference type="PROSITE" id="PS50076">
    <property type="entry name" value="DNAJ_2"/>
    <property type="match status" value="1"/>
</dbReference>
<evidence type="ECO:0000256" key="8">
    <source>
        <dbReference type="SAM" id="SignalP"/>
    </source>
</evidence>
<feature type="region of interest" description="Disordered" evidence="6">
    <location>
        <begin position="358"/>
        <end position="405"/>
    </location>
</feature>
<feature type="transmembrane region" description="Helical" evidence="7">
    <location>
        <begin position="170"/>
        <end position="191"/>
    </location>
</feature>
<dbReference type="GO" id="GO:0012505">
    <property type="term" value="C:endomembrane system"/>
    <property type="evidence" value="ECO:0007669"/>
    <property type="project" value="UniProtKB-SubCell"/>
</dbReference>
<dbReference type="OrthoDB" id="413400at2759"/>
<feature type="chain" id="PRO_5024467610" evidence="8">
    <location>
        <begin position="21"/>
        <end position="405"/>
    </location>
</feature>
<dbReference type="CDD" id="cd06257">
    <property type="entry name" value="DnaJ"/>
    <property type="match status" value="1"/>
</dbReference>
<dbReference type="PANTHER" id="PTHR44653:SF2">
    <property type="entry name" value="DNAJ HOMOLOG SUBFAMILY C MEMBER 1"/>
    <property type="match status" value="1"/>
</dbReference>
<keyword evidence="2 8" id="KW-0732">Signal</keyword>
<keyword evidence="1 7" id="KW-0812">Transmembrane</keyword>
<evidence type="ECO:0000256" key="6">
    <source>
        <dbReference type="SAM" id="MobiDB-lite"/>
    </source>
</evidence>
<evidence type="ECO:0000256" key="7">
    <source>
        <dbReference type="SAM" id="Phobius"/>
    </source>
</evidence>
<sequence>MKTALFTIALWSCLLAVAVAWSKEDHEIFRLRDEVQATEGEDVTFYDFLGVGSGASQDEINRAFRKKSRLIHPDKVKQSFVASKPKPTAKPKPGKKSTAPGVHVTKGPSQNEIRDEVKKASDRFARLGIVANILRGPGRERYDHFLQNGFPRWRGTGYYYARFRPGLGSVLIGLFVLGGGVAHYGAMYLSWKRQREFVERYIRYARRAAWGDELGIKGIPGIDGSISAPPPAATTASEDGGYALNRRQKRMQERESKKDKDGKKTRGGRRSGTSTPMEATAPAEGPQGEKKRVQAENGKTLIVDSVGNVFLEEENPDGEKEEYLLDPNEIMKPTFRQTMLFRLPVWVYVTLKGRVLGRSKGIDEAESDANDESSSSDESESATFAARPASNGPAQRRGKRKSRAN</sequence>
<dbReference type="AlphaFoldDB" id="A0A5M8Q116"/>
<keyword evidence="4 7" id="KW-0472">Membrane</keyword>
<comment type="caution">
    <text evidence="10">The sequence shown here is derived from an EMBL/GenBank/DDBJ whole genome shotgun (WGS) entry which is preliminary data.</text>
</comment>
<dbReference type="EMBL" id="VXIT01000001">
    <property type="protein sequence ID" value="KAA6415402.1"/>
    <property type="molecule type" value="Genomic_DNA"/>
</dbReference>
<evidence type="ECO:0000313" key="10">
    <source>
        <dbReference type="EMBL" id="KAA6415402.1"/>
    </source>
</evidence>
<proteinExistence type="predicted"/>
<name>A0A5M8Q116_9LECA</name>
<dbReference type="Gene3D" id="1.10.287.110">
    <property type="entry name" value="DnaJ domain"/>
    <property type="match status" value="1"/>
</dbReference>
<keyword evidence="3 7" id="KW-1133">Transmembrane helix</keyword>
<evidence type="ECO:0000256" key="2">
    <source>
        <dbReference type="ARBA" id="ARBA00022729"/>
    </source>
</evidence>
<dbReference type="SUPFAM" id="SSF46565">
    <property type="entry name" value="Chaperone J-domain"/>
    <property type="match status" value="1"/>
</dbReference>
<evidence type="ECO:0000259" key="9">
    <source>
        <dbReference type="PROSITE" id="PS50076"/>
    </source>
</evidence>
<feature type="domain" description="J" evidence="9">
    <location>
        <begin position="44"/>
        <end position="146"/>
    </location>
</feature>
<organism evidence="10 11">
    <name type="scientific">Lasallia pustulata</name>
    <dbReference type="NCBI Taxonomy" id="136370"/>
    <lineage>
        <taxon>Eukaryota</taxon>
        <taxon>Fungi</taxon>
        <taxon>Dikarya</taxon>
        <taxon>Ascomycota</taxon>
        <taxon>Pezizomycotina</taxon>
        <taxon>Lecanoromycetes</taxon>
        <taxon>OSLEUM clade</taxon>
        <taxon>Umbilicariomycetidae</taxon>
        <taxon>Umbilicariales</taxon>
        <taxon>Umbilicariaceae</taxon>
        <taxon>Lasallia</taxon>
    </lineage>
</organism>
<evidence type="ECO:0000256" key="4">
    <source>
        <dbReference type="ARBA" id="ARBA00023136"/>
    </source>
</evidence>